<gene>
    <name evidence="9" type="primary">mreD</name>
    <name evidence="9" type="ORF">ACFO0S_13235</name>
</gene>
<evidence type="ECO:0000256" key="2">
    <source>
        <dbReference type="ARBA" id="ARBA00007776"/>
    </source>
</evidence>
<protein>
    <submittedName>
        <fullName evidence="9">Rod shape-determining protein MreD</fullName>
    </submittedName>
</protein>
<comment type="caution">
    <text evidence="9">The sequence shown here is derived from an EMBL/GenBank/DDBJ whole genome shotgun (WGS) entry which is preliminary data.</text>
</comment>
<evidence type="ECO:0000256" key="7">
    <source>
        <dbReference type="ARBA" id="ARBA00023136"/>
    </source>
</evidence>
<evidence type="ECO:0000313" key="9">
    <source>
        <dbReference type="EMBL" id="MFC4356019.1"/>
    </source>
</evidence>
<evidence type="ECO:0000256" key="4">
    <source>
        <dbReference type="ARBA" id="ARBA00022692"/>
    </source>
</evidence>
<feature type="transmembrane region" description="Helical" evidence="8">
    <location>
        <begin position="78"/>
        <end position="96"/>
    </location>
</feature>
<keyword evidence="5" id="KW-0133">Cell shape</keyword>
<feature type="transmembrane region" description="Helical" evidence="8">
    <location>
        <begin position="103"/>
        <end position="125"/>
    </location>
</feature>
<dbReference type="NCBIfam" id="TIGR03426">
    <property type="entry name" value="shape_MreD"/>
    <property type="match status" value="1"/>
</dbReference>
<evidence type="ECO:0000256" key="5">
    <source>
        <dbReference type="ARBA" id="ARBA00022960"/>
    </source>
</evidence>
<evidence type="ECO:0000256" key="6">
    <source>
        <dbReference type="ARBA" id="ARBA00022989"/>
    </source>
</evidence>
<organism evidence="9 10">
    <name type="scientific">Chryseomicrobium palamuruense</name>
    <dbReference type="NCBI Taxonomy" id="682973"/>
    <lineage>
        <taxon>Bacteria</taxon>
        <taxon>Bacillati</taxon>
        <taxon>Bacillota</taxon>
        <taxon>Bacilli</taxon>
        <taxon>Bacillales</taxon>
        <taxon>Caryophanaceae</taxon>
        <taxon>Chryseomicrobium</taxon>
    </lineage>
</organism>
<keyword evidence="3" id="KW-1003">Cell membrane</keyword>
<keyword evidence="7 8" id="KW-0472">Membrane</keyword>
<dbReference type="RefSeq" id="WP_378142578.1">
    <property type="nucleotide sequence ID" value="NZ_JBHSEF010000026.1"/>
</dbReference>
<dbReference type="Proteomes" id="UP001595733">
    <property type="component" value="Unassembled WGS sequence"/>
</dbReference>
<dbReference type="InterPro" id="IPR007227">
    <property type="entry name" value="Cell_shape_determining_MreD"/>
</dbReference>
<comment type="subcellular location">
    <subcellularLocation>
        <location evidence="1">Cell membrane</location>
        <topology evidence="1">Multi-pass membrane protein</topology>
    </subcellularLocation>
</comment>
<accession>A0ABV8UYA2</accession>
<dbReference type="Pfam" id="PF04093">
    <property type="entry name" value="MreD"/>
    <property type="match status" value="1"/>
</dbReference>
<evidence type="ECO:0000313" key="10">
    <source>
        <dbReference type="Proteomes" id="UP001595733"/>
    </source>
</evidence>
<name>A0ABV8UYA2_9BACL</name>
<reference evidence="10" key="1">
    <citation type="journal article" date="2019" name="Int. J. Syst. Evol. Microbiol.">
        <title>The Global Catalogue of Microorganisms (GCM) 10K type strain sequencing project: providing services to taxonomists for standard genome sequencing and annotation.</title>
        <authorList>
            <consortium name="The Broad Institute Genomics Platform"/>
            <consortium name="The Broad Institute Genome Sequencing Center for Infectious Disease"/>
            <person name="Wu L."/>
            <person name="Ma J."/>
        </authorList>
    </citation>
    <scope>NUCLEOTIDE SEQUENCE [LARGE SCALE GENOMIC DNA]</scope>
    <source>
        <strain evidence="10">CCUG 50353</strain>
    </source>
</reference>
<keyword evidence="4 8" id="KW-0812">Transmembrane</keyword>
<evidence type="ECO:0000256" key="3">
    <source>
        <dbReference type="ARBA" id="ARBA00022475"/>
    </source>
</evidence>
<proteinExistence type="inferred from homology"/>
<comment type="similarity">
    <text evidence="2">Belongs to the MreD family.</text>
</comment>
<dbReference type="EMBL" id="JBHSEF010000026">
    <property type="protein sequence ID" value="MFC4356019.1"/>
    <property type="molecule type" value="Genomic_DNA"/>
</dbReference>
<sequence length="175" mass="20694">MIRFVVIFIALFLFYLEPILGLISPFKIGEEFYILVPRFLIMYLIFVSIYYNRKRAILMGVLFGLLYDVFFIDIIGLYAFIYPILIVIATWVMRYIHMNIVTLTFLSLLLLAGLESLLFIFNTIIGNSGLFFDEFLKLRLIPTMLANSVFLFAVGWFFKWILLQRYEQKYQANTL</sequence>
<evidence type="ECO:0000256" key="1">
    <source>
        <dbReference type="ARBA" id="ARBA00004651"/>
    </source>
</evidence>
<feature type="transmembrane region" description="Helical" evidence="8">
    <location>
        <begin position="31"/>
        <end position="51"/>
    </location>
</feature>
<evidence type="ECO:0000256" key="8">
    <source>
        <dbReference type="SAM" id="Phobius"/>
    </source>
</evidence>
<keyword evidence="6 8" id="KW-1133">Transmembrane helix</keyword>
<keyword evidence="10" id="KW-1185">Reference proteome</keyword>
<feature type="transmembrane region" description="Helical" evidence="8">
    <location>
        <begin position="145"/>
        <end position="163"/>
    </location>
</feature>